<evidence type="ECO:0000256" key="1">
    <source>
        <dbReference type="SAM" id="Phobius"/>
    </source>
</evidence>
<proteinExistence type="predicted"/>
<keyword evidence="1" id="KW-1133">Transmembrane helix</keyword>
<sequence length="107" mass="12204">MGFLAASSSIGRRRIMLSSLAIMLTFSIFQVLICCNGMVEAIRITKEENKWATTENESKYKKNIMNDKEELFSKFFNGGALDPNKTQRGFQEIKRKVPTCPDPLHNK</sequence>
<reference evidence="2 3" key="1">
    <citation type="journal article" date="2024" name="Plant J.">
        <title>Genome sequences and population genomics reveal climatic adaptation and genomic divergence between two closely related sweetgum species.</title>
        <authorList>
            <person name="Xu W.Q."/>
            <person name="Ren C.Q."/>
            <person name="Zhang X.Y."/>
            <person name="Comes H.P."/>
            <person name="Liu X.H."/>
            <person name="Li Y.G."/>
            <person name="Kettle C.J."/>
            <person name="Jalonen R."/>
            <person name="Gaisberger H."/>
            <person name="Ma Y.Z."/>
            <person name="Qiu Y.X."/>
        </authorList>
    </citation>
    <scope>NUCLEOTIDE SEQUENCE [LARGE SCALE GENOMIC DNA]</scope>
    <source>
        <strain evidence="2">Hangzhou</strain>
    </source>
</reference>
<keyword evidence="3" id="KW-1185">Reference proteome</keyword>
<evidence type="ECO:0000313" key="2">
    <source>
        <dbReference type="EMBL" id="KAK9272404.1"/>
    </source>
</evidence>
<protein>
    <submittedName>
        <fullName evidence="2">Uncharacterized protein</fullName>
    </submittedName>
</protein>
<accession>A0AAP0NKY1</accession>
<dbReference type="PANTHER" id="PTHR37184:SF2">
    <property type="entry name" value="CLAVATA3_ESR (CLE)-RELATED PROTEIN 43"/>
    <property type="match status" value="1"/>
</dbReference>
<name>A0AAP0NKY1_LIQFO</name>
<dbReference type="Proteomes" id="UP001415857">
    <property type="component" value="Unassembled WGS sequence"/>
</dbReference>
<dbReference type="PANTHER" id="PTHR37184">
    <property type="entry name" value="CLAVATA3/ESR (CLE)-RELATED PROTEIN 27"/>
    <property type="match status" value="1"/>
</dbReference>
<dbReference type="EMBL" id="JBBPBK010000013">
    <property type="protein sequence ID" value="KAK9272404.1"/>
    <property type="molecule type" value="Genomic_DNA"/>
</dbReference>
<dbReference type="AlphaFoldDB" id="A0AAP0NKY1"/>
<comment type="caution">
    <text evidence="2">The sequence shown here is derived from an EMBL/GenBank/DDBJ whole genome shotgun (WGS) entry which is preliminary data.</text>
</comment>
<keyword evidence="1" id="KW-0812">Transmembrane</keyword>
<gene>
    <name evidence="2" type="ORF">L1049_002776</name>
</gene>
<feature type="transmembrane region" description="Helical" evidence="1">
    <location>
        <begin position="20"/>
        <end position="39"/>
    </location>
</feature>
<evidence type="ECO:0000313" key="3">
    <source>
        <dbReference type="Proteomes" id="UP001415857"/>
    </source>
</evidence>
<organism evidence="2 3">
    <name type="scientific">Liquidambar formosana</name>
    <name type="common">Formosan gum</name>
    <dbReference type="NCBI Taxonomy" id="63359"/>
    <lineage>
        <taxon>Eukaryota</taxon>
        <taxon>Viridiplantae</taxon>
        <taxon>Streptophyta</taxon>
        <taxon>Embryophyta</taxon>
        <taxon>Tracheophyta</taxon>
        <taxon>Spermatophyta</taxon>
        <taxon>Magnoliopsida</taxon>
        <taxon>eudicotyledons</taxon>
        <taxon>Gunneridae</taxon>
        <taxon>Pentapetalae</taxon>
        <taxon>Saxifragales</taxon>
        <taxon>Altingiaceae</taxon>
        <taxon>Liquidambar</taxon>
    </lineage>
</organism>
<keyword evidence="1" id="KW-0472">Membrane</keyword>
<dbReference type="InterPro" id="IPR040274">
    <property type="entry name" value="CLE27/CLE43"/>
</dbReference>